<feature type="transmembrane region" description="Helical" evidence="1">
    <location>
        <begin position="20"/>
        <end position="43"/>
    </location>
</feature>
<organism evidence="2 3">
    <name type="scientific">Ureaplasma ceti</name>
    <dbReference type="NCBI Taxonomy" id="3119530"/>
    <lineage>
        <taxon>Bacteria</taxon>
        <taxon>Bacillati</taxon>
        <taxon>Mycoplasmatota</taxon>
        <taxon>Mycoplasmoidales</taxon>
        <taxon>Mycoplasmoidaceae</taxon>
        <taxon>Ureaplasma</taxon>
    </lineage>
</organism>
<keyword evidence="1" id="KW-0472">Membrane</keyword>
<proteinExistence type="predicted"/>
<dbReference type="RefSeq" id="WP_353289500.1">
    <property type="nucleotide sequence ID" value="NZ_BAABQM010000001.1"/>
</dbReference>
<keyword evidence="3" id="KW-1185">Reference proteome</keyword>
<evidence type="ECO:0000256" key="1">
    <source>
        <dbReference type="SAM" id="Phobius"/>
    </source>
</evidence>
<keyword evidence="1" id="KW-0812">Transmembrane</keyword>
<reference evidence="2" key="1">
    <citation type="submission" date="2024-02" db="EMBL/GenBank/DDBJ databases">
        <title>Draft genome sequence of new strains in genus Ureaplasma.</title>
        <authorList>
            <person name="Nakajima Y."/>
            <person name="Segawa T."/>
        </authorList>
    </citation>
    <scope>NUCLEOTIDE SEQUENCE [LARGE SCALE GENOMIC DNA]</scope>
    <source>
        <strain evidence="2">OM1</strain>
    </source>
</reference>
<name>A0ABP9U6Q7_9BACT</name>
<dbReference type="EMBL" id="BAABQM010000001">
    <property type="protein sequence ID" value="GAA5414335.1"/>
    <property type="molecule type" value="Genomic_DNA"/>
</dbReference>
<sequence length="607" mass="68443">MYILPAIMDKNLIIVSKYTFIYMIVLLFAVLSVSIIAIQLFRAGVDDGSEIIIIAKPLTRSQIVWGKIIVFLAVTLVISGLAAFFCCFSIWYRYGGTVIGHSVTLGAFLGTFVIYSLFGSIAILLSLITKKLGALLINIGLFCVLLIYGMVATFTITTPSKTFNETKGVSLNSVSLVKKQKVMGPNGQTNYQLSYQWGATANVSQAVLDNDESHNKDLTAGNYLSTMWNESMNNPTYQGVMYTNLLYQLVNLYTLNWQEQFNVPFDIYKTIIQMNASPFVTLKFKNVNFEEANNSFKKNLISFNYSYDNNEQNLATYYLTNHIRFIAMKLSDKQKFITDYGTSYAHGSIDYLNDRHVSLPWMNVTGFINREFSVNNTSANPYQEFIDVYFNSNVITTIKKWTQTIEKSMPGKHINPLSFYASLFAIADIDNFMSDETPIQLTDTDSLKKLFNILGTQISQFQYWTLLAILNSPYNQVLNGLINNEQLQQMMYCLLPNTIPGSKNSELFPQVDNVAAWVVAPSYAMATLKLLTSNQESNRQLAINNIKNNLYGLYPFFTLTNAKNLATFTIASGANFYNMTGLVVAWVLISFGFLLLAVAMYAKRDFS</sequence>
<accession>A0ABP9U6Q7</accession>
<feature type="transmembrane region" description="Helical" evidence="1">
    <location>
        <begin position="104"/>
        <end position="128"/>
    </location>
</feature>
<protein>
    <recommendedName>
        <fullName evidence="4">ABC transporter permease</fullName>
    </recommendedName>
</protein>
<evidence type="ECO:0000313" key="3">
    <source>
        <dbReference type="Proteomes" id="UP001449582"/>
    </source>
</evidence>
<dbReference type="Pfam" id="PF12679">
    <property type="entry name" value="ABC2_membrane_2"/>
    <property type="match status" value="1"/>
</dbReference>
<gene>
    <name evidence="2" type="ORF">UREOM_0460</name>
</gene>
<comment type="caution">
    <text evidence="2">The sequence shown here is derived from an EMBL/GenBank/DDBJ whole genome shotgun (WGS) entry which is preliminary data.</text>
</comment>
<evidence type="ECO:0000313" key="2">
    <source>
        <dbReference type="EMBL" id="GAA5414335.1"/>
    </source>
</evidence>
<evidence type="ECO:0008006" key="4">
    <source>
        <dbReference type="Google" id="ProtNLM"/>
    </source>
</evidence>
<dbReference type="Proteomes" id="UP001449582">
    <property type="component" value="Unassembled WGS sequence"/>
</dbReference>
<keyword evidence="1" id="KW-1133">Transmembrane helix</keyword>
<feature type="transmembrane region" description="Helical" evidence="1">
    <location>
        <begin position="64"/>
        <end position="92"/>
    </location>
</feature>
<feature type="transmembrane region" description="Helical" evidence="1">
    <location>
        <begin position="583"/>
        <end position="602"/>
    </location>
</feature>
<feature type="transmembrane region" description="Helical" evidence="1">
    <location>
        <begin position="135"/>
        <end position="156"/>
    </location>
</feature>